<proteinExistence type="predicted"/>
<accession>A0A8X7MPI6</accession>
<keyword evidence="4" id="KW-1185">Reference proteome</keyword>
<evidence type="ECO:0000256" key="2">
    <source>
        <dbReference type="SAM" id="MobiDB-lite"/>
    </source>
</evidence>
<dbReference type="EMBL" id="LWDE02000952">
    <property type="protein sequence ID" value="KAE8243172.1"/>
    <property type="molecule type" value="Genomic_DNA"/>
</dbReference>
<feature type="compositionally biased region" description="Gly residues" evidence="2">
    <location>
        <begin position="590"/>
        <end position="601"/>
    </location>
</feature>
<feature type="region of interest" description="Disordered" evidence="2">
    <location>
        <begin position="629"/>
        <end position="680"/>
    </location>
</feature>
<feature type="coiled-coil region" evidence="1">
    <location>
        <begin position="201"/>
        <end position="253"/>
    </location>
</feature>
<name>A0A8X7MPI6_9BASI</name>
<protein>
    <submittedName>
        <fullName evidence="3">Uncharacterized protein</fullName>
    </submittedName>
</protein>
<dbReference type="Pfam" id="PF02992">
    <property type="entry name" value="Transposase_21"/>
    <property type="match status" value="1"/>
</dbReference>
<organism evidence="3 4">
    <name type="scientific">Tilletia controversa</name>
    <name type="common">dwarf bunt fungus</name>
    <dbReference type="NCBI Taxonomy" id="13291"/>
    <lineage>
        <taxon>Eukaryota</taxon>
        <taxon>Fungi</taxon>
        <taxon>Dikarya</taxon>
        <taxon>Basidiomycota</taxon>
        <taxon>Ustilaginomycotina</taxon>
        <taxon>Exobasidiomycetes</taxon>
        <taxon>Tilletiales</taxon>
        <taxon>Tilletiaceae</taxon>
        <taxon>Tilletia</taxon>
    </lineage>
</organism>
<evidence type="ECO:0000313" key="4">
    <source>
        <dbReference type="Proteomes" id="UP000077684"/>
    </source>
</evidence>
<feature type="compositionally biased region" description="Basic and acidic residues" evidence="2">
    <location>
        <begin position="634"/>
        <end position="646"/>
    </location>
</feature>
<keyword evidence="1" id="KW-0175">Coiled coil</keyword>
<feature type="compositionally biased region" description="Acidic residues" evidence="2">
    <location>
        <begin position="763"/>
        <end position="772"/>
    </location>
</feature>
<comment type="caution">
    <text evidence="3">The sequence shown here is derived from an EMBL/GenBank/DDBJ whole genome shotgun (WGS) entry which is preliminary data.</text>
</comment>
<dbReference type="InterPro" id="IPR004242">
    <property type="entry name" value="Transposase_21"/>
</dbReference>
<gene>
    <name evidence="3" type="ORF">A4X06_0g6501</name>
</gene>
<feature type="region of interest" description="Disordered" evidence="2">
    <location>
        <begin position="741"/>
        <end position="772"/>
    </location>
</feature>
<feature type="region of interest" description="Disordered" evidence="2">
    <location>
        <begin position="582"/>
        <end position="612"/>
    </location>
</feature>
<reference evidence="3" key="2">
    <citation type="journal article" date="2019" name="IMA Fungus">
        <title>Genome sequencing and comparison of five Tilletia species to identify candidate genes for the detection of regulated species infecting wheat.</title>
        <authorList>
            <person name="Nguyen H.D.T."/>
            <person name="Sultana T."/>
            <person name="Kesanakurti P."/>
            <person name="Hambleton S."/>
        </authorList>
    </citation>
    <scope>NUCLEOTIDE SEQUENCE</scope>
    <source>
        <strain evidence="3">DAOMC 236426</strain>
    </source>
</reference>
<reference evidence="3" key="1">
    <citation type="submission" date="2016-04" db="EMBL/GenBank/DDBJ databases">
        <authorList>
            <person name="Nguyen H.D."/>
            <person name="Samba Siva P."/>
            <person name="Cullis J."/>
            <person name="Levesque C.A."/>
            <person name="Hambleton S."/>
        </authorList>
    </citation>
    <scope>NUCLEOTIDE SEQUENCE</scope>
    <source>
        <strain evidence="3">DAOMC 236426</strain>
    </source>
</reference>
<feature type="region of interest" description="Disordered" evidence="2">
    <location>
        <begin position="544"/>
        <end position="570"/>
    </location>
</feature>
<sequence>MADTLPPSFQYDHPFLYTRHAIPVQNIQSAPASPQSKYPSLPRIPAPSVPPVFAAEHSPSKTPIYPTRSLLRVGSKDKLRFYDEVADISFQEFRAEYERAFEASDPRARLDQLFDALLTYVLAEFKQYEIHKTQLQFNWRQQQSLRLDIRQGHNTHQVFKFLVGYWNLLYGRFKIAHDIHRQTAAASDCLRRSVRTLSADIVSLSAEHEKQTARADRLQERLDTSNLECQAQRLEIEELRRRLETENAQTESNPHLQQQVVALKFESQGRQVQVDDLELRLSIKEAVEDQHLARIIELERQVARSRRINRRILDDVEIADYTALQQLVAEQGISIAELSSRHSSQVGIIRLLRARLESAGDTSVPDQTPDQLVGAAQTEARLLSQQLSESRARERVFSRLAEEDDELDLEHTLTEGQPIPEENSDCSVSVAVDLGNSSPPATSPPVFVPTYCEPPVVAPSPSILPIEVHSPTSLDAQDTFSGGPEPLAPLTEDNLRSTRAGTALGFILDSDWLRPQASSGQPALSPFGDAVDAKTTSVIWSPQACGIGTGREMPLPSRLGPTTDRPPPSLLVDAQQNNHHRSFREPLGVGSSGAGSGVGEGVGEEGGDMGSDVAASHLRLDQSALRQEADIDLDDGRNHDCGEVDAARPQTASAIGVGDRPPEHLGRGLEGGVGLDDDGINGNTTAVTGVLQGDRDVGRHVEVGFSAEDDLHVVDAPESTVPVQETRAVDRCPSFLELSGEAELNGGSDGAVGEHPHSSSPDDNLDEDVGGDQDLVDPLEEGFVYGVVAAVHTAPMGPLTESETRSRVRLLERIRLEEAAAVRLAPTLVPLGKDHLAALWPPLDPYKFVPSSGSPPPAPVDRSKSATATLDLLAAWQRTGGTVENYIAFGIVLARHAETEIKSLYIARRLVEEASGLVPIAIDMCPASCVAFTGPRQDLLCCPLCGLARYRVAGSGSQQTRVAVKTYNYVPYLPRLKAYFENKEWSKVMRYWSQRAASTSKAFGREGGVITACDPAHRFGDLCDGMSQLRHREAGRFLDSHDVAVAISTDGAQLLTNRRASSAWLVLVQTLNLPPSLRFAVEHQHVSLIVPGPGAPKDLDSFLWPLYAELASLAVRGAMVWDGAEADWVRIRVHLLGVFGDQPASAKVSHFVGGCGLYGCRSCTIRAVRNETAGHSAYFPLGNKLGQLPLNRSRPEYVAEDLPERTITQYRLAVARVMTSNALDRRRAVGTSTGISQLPPVSFAPSFDPMEFFPLDPFHLFNFNVPKTIWKAFVAPHPGEFGLSEEQQTQFGAFISSNAKAYPTSFSSRAPRDISLFSNTSYKMVEWGSVFHHFLPAFLHYVDTPSEVRCMLDYLLQGVDMSMDRQGVTLAQIQDIRSMFARFVQDWERLYVGTDAAVTRATISVHLLLHVSDQMARLGSIRATSQATCERMIGVLKKGVTAFRSPYSVMANRALSKAQVTLSRIRSGDLGVPGDDRPPTPLLTVPVHSAHEMLCPAHQESEEQLLRSAFPSQTATWRHYGRLAFGDDIVVRSARVETADNRCCANVKVTIDGGLAYFHVLHFTLVTTATTRTVFALAQRFVPTTTCPKFDVGSWSASVELIPATAIRGVVAALSLGSSVYVVQRSSWQQDPLFGSDFDDED</sequence>
<evidence type="ECO:0000313" key="3">
    <source>
        <dbReference type="EMBL" id="KAE8243172.1"/>
    </source>
</evidence>
<evidence type="ECO:0000256" key="1">
    <source>
        <dbReference type="SAM" id="Coils"/>
    </source>
</evidence>
<dbReference type="Proteomes" id="UP000077684">
    <property type="component" value="Unassembled WGS sequence"/>
</dbReference>